<name>A0ABT5KMI4_9BURK</name>
<keyword evidence="1 2" id="KW-0597">Phosphoprotein</keyword>
<protein>
    <submittedName>
        <fullName evidence="4">Response regulator</fullName>
    </submittedName>
</protein>
<dbReference type="Gene3D" id="3.40.50.2300">
    <property type="match status" value="1"/>
</dbReference>
<dbReference type="SUPFAM" id="SSF52172">
    <property type="entry name" value="CheY-like"/>
    <property type="match status" value="1"/>
</dbReference>
<reference evidence="4 5" key="1">
    <citation type="submission" date="2022-10" db="EMBL/GenBank/DDBJ databases">
        <title>paucibacter sp. hw8 Genome sequencing.</title>
        <authorList>
            <person name="Park S."/>
        </authorList>
    </citation>
    <scope>NUCLEOTIDE SEQUENCE [LARGE SCALE GENOMIC DNA]</scope>
    <source>
        <strain evidence="5">hw8</strain>
    </source>
</reference>
<sequence>MLEPAPRYTVLVVDDTPENLLLYSHILKKTYQVKVAPHGEKALAIVQATLPDLILLDVLMPGMDGYEVYRRLKADPRTAAVPVIFLTARVESEALAHARAAGISVGAADMLIKPVDSQVLLARIAAGLSAATATPGAPGR</sequence>
<dbReference type="PROSITE" id="PS50110">
    <property type="entry name" value="RESPONSE_REGULATORY"/>
    <property type="match status" value="1"/>
</dbReference>
<dbReference type="InterPro" id="IPR050595">
    <property type="entry name" value="Bact_response_regulator"/>
</dbReference>
<gene>
    <name evidence="4" type="ORF">PRZ01_02825</name>
</gene>
<proteinExistence type="predicted"/>
<evidence type="ECO:0000256" key="2">
    <source>
        <dbReference type="PROSITE-ProRule" id="PRU00169"/>
    </source>
</evidence>
<evidence type="ECO:0000256" key="1">
    <source>
        <dbReference type="ARBA" id="ARBA00022553"/>
    </source>
</evidence>
<accession>A0ABT5KMI4</accession>
<feature type="modified residue" description="4-aspartylphosphate" evidence="2">
    <location>
        <position position="57"/>
    </location>
</feature>
<evidence type="ECO:0000313" key="5">
    <source>
        <dbReference type="Proteomes" id="UP001219862"/>
    </source>
</evidence>
<organism evidence="4 5">
    <name type="scientific">Roseateles koreensis</name>
    <dbReference type="NCBI Taxonomy" id="2987526"/>
    <lineage>
        <taxon>Bacteria</taxon>
        <taxon>Pseudomonadati</taxon>
        <taxon>Pseudomonadota</taxon>
        <taxon>Betaproteobacteria</taxon>
        <taxon>Burkholderiales</taxon>
        <taxon>Sphaerotilaceae</taxon>
        <taxon>Roseateles</taxon>
    </lineage>
</organism>
<dbReference type="InterPro" id="IPR001789">
    <property type="entry name" value="Sig_transdc_resp-reg_receiver"/>
</dbReference>
<evidence type="ECO:0000313" key="4">
    <source>
        <dbReference type="EMBL" id="MDC8784124.1"/>
    </source>
</evidence>
<dbReference type="RefSeq" id="WP_273595239.1">
    <property type="nucleotide sequence ID" value="NZ_JAQQXS010000002.1"/>
</dbReference>
<feature type="domain" description="Response regulatory" evidence="3">
    <location>
        <begin position="9"/>
        <end position="128"/>
    </location>
</feature>
<keyword evidence="5" id="KW-1185">Reference proteome</keyword>
<dbReference type="Pfam" id="PF00072">
    <property type="entry name" value="Response_reg"/>
    <property type="match status" value="1"/>
</dbReference>
<dbReference type="PANTHER" id="PTHR44591">
    <property type="entry name" value="STRESS RESPONSE REGULATOR PROTEIN 1"/>
    <property type="match status" value="1"/>
</dbReference>
<dbReference type="SMART" id="SM00448">
    <property type="entry name" value="REC"/>
    <property type="match status" value="1"/>
</dbReference>
<dbReference type="PANTHER" id="PTHR44591:SF3">
    <property type="entry name" value="RESPONSE REGULATORY DOMAIN-CONTAINING PROTEIN"/>
    <property type="match status" value="1"/>
</dbReference>
<evidence type="ECO:0000259" key="3">
    <source>
        <dbReference type="PROSITE" id="PS50110"/>
    </source>
</evidence>
<dbReference type="EMBL" id="JAQQXS010000002">
    <property type="protein sequence ID" value="MDC8784124.1"/>
    <property type="molecule type" value="Genomic_DNA"/>
</dbReference>
<dbReference type="Proteomes" id="UP001219862">
    <property type="component" value="Unassembled WGS sequence"/>
</dbReference>
<comment type="caution">
    <text evidence="4">The sequence shown here is derived from an EMBL/GenBank/DDBJ whole genome shotgun (WGS) entry which is preliminary data.</text>
</comment>
<dbReference type="InterPro" id="IPR011006">
    <property type="entry name" value="CheY-like_superfamily"/>
</dbReference>